<evidence type="ECO:0000256" key="10">
    <source>
        <dbReference type="ARBA" id="ARBA00023004"/>
    </source>
</evidence>
<dbReference type="PRINTS" id="PR00385">
    <property type="entry name" value="P450"/>
</dbReference>
<comment type="similarity">
    <text evidence="4 14">Belongs to the cytochrome P450 family.</text>
</comment>
<evidence type="ECO:0000256" key="12">
    <source>
        <dbReference type="ARBA" id="ARBA00023136"/>
    </source>
</evidence>
<name>A0AAN8P5W4_POLSC</name>
<dbReference type="Proteomes" id="UP001372834">
    <property type="component" value="Unassembled WGS sequence"/>
</dbReference>
<dbReference type="GO" id="GO:0016705">
    <property type="term" value="F:oxidoreductase activity, acting on paired donors, with incorporation or reduction of molecular oxygen"/>
    <property type="evidence" value="ECO:0007669"/>
    <property type="project" value="InterPro"/>
</dbReference>
<evidence type="ECO:0000256" key="13">
    <source>
        <dbReference type="PIRSR" id="PIRSR602401-1"/>
    </source>
</evidence>
<dbReference type="InterPro" id="IPR002401">
    <property type="entry name" value="Cyt_P450_E_grp-I"/>
</dbReference>
<evidence type="ECO:0000256" key="7">
    <source>
        <dbReference type="ARBA" id="ARBA00022824"/>
    </source>
</evidence>
<evidence type="ECO:0000256" key="9">
    <source>
        <dbReference type="ARBA" id="ARBA00023002"/>
    </source>
</evidence>
<gene>
    <name evidence="16" type="ORF">RUM43_013036</name>
</gene>
<evidence type="ECO:0000313" key="16">
    <source>
        <dbReference type="EMBL" id="KAK6618645.1"/>
    </source>
</evidence>
<dbReference type="PRINTS" id="PR00463">
    <property type="entry name" value="EP450I"/>
</dbReference>
<accession>A0AAN8P5W4</accession>
<keyword evidence="9 14" id="KW-0560">Oxidoreductase</keyword>
<evidence type="ECO:0000256" key="6">
    <source>
        <dbReference type="ARBA" id="ARBA00022723"/>
    </source>
</evidence>
<dbReference type="Gene3D" id="1.10.630.10">
    <property type="entry name" value="Cytochrome P450"/>
    <property type="match status" value="1"/>
</dbReference>
<dbReference type="AlphaFoldDB" id="A0AAN8P5W4"/>
<dbReference type="GO" id="GO:0005789">
    <property type="term" value="C:endoplasmic reticulum membrane"/>
    <property type="evidence" value="ECO:0007669"/>
    <property type="project" value="UniProtKB-SubCell"/>
</dbReference>
<dbReference type="CDD" id="cd20628">
    <property type="entry name" value="CYP4"/>
    <property type="match status" value="1"/>
</dbReference>
<dbReference type="SUPFAM" id="SSF48264">
    <property type="entry name" value="Cytochrome P450"/>
    <property type="match status" value="1"/>
</dbReference>
<evidence type="ECO:0000256" key="8">
    <source>
        <dbReference type="ARBA" id="ARBA00022848"/>
    </source>
</evidence>
<dbReference type="GO" id="GO:0005506">
    <property type="term" value="F:iron ion binding"/>
    <property type="evidence" value="ECO:0007669"/>
    <property type="project" value="InterPro"/>
</dbReference>
<dbReference type="FunFam" id="1.10.630.10:FF:000182">
    <property type="entry name" value="Cytochrome P450 3A4"/>
    <property type="match status" value="1"/>
</dbReference>
<evidence type="ECO:0000256" key="5">
    <source>
        <dbReference type="ARBA" id="ARBA00022617"/>
    </source>
</evidence>
<evidence type="ECO:0000256" key="4">
    <source>
        <dbReference type="ARBA" id="ARBA00010617"/>
    </source>
</evidence>
<evidence type="ECO:0000256" key="1">
    <source>
        <dbReference type="ARBA" id="ARBA00001971"/>
    </source>
</evidence>
<keyword evidence="6 13" id="KW-0479">Metal-binding</keyword>
<keyword evidence="7" id="KW-0256">Endoplasmic reticulum</keyword>
<feature type="binding site" description="axial binding residue" evidence="13">
    <location>
        <position position="456"/>
    </location>
    <ligand>
        <name>heme</name>
        <dbReference type="ChEBI" id="CHEBI:30413"/>
    </ligand>
    <ligandPart>
        <name>Fe</name>
        <dbReference type="ChEBI" id="CHEBI:18248"/>
    </ligandPart>
</feature>
<comment type="caution">
    <text evidence="16">The sequence shown here is derived from an EMBL/GenBank/DDBJ whole genome shotgun (WGS) entry which is preliminary data.</text>
</comment>
<sequence>MTSDVSFAAMDLVTALFVLVVCLLVYYEVKLRYGYLYRSVEKMFKGPQYLPFVGNALTFVGCDELTIHPTVQKLCAMYGRFTRIWLGHSVSIVISKPEDVEVLLSSTREITKSDDYAHLFEWIGTGLLTSTGTKWKTRRKIITPTFHFKILQDFLPIFDSKGQILLEKLSTKVGKGPFDVYNYIKLYTLDTIGETALGVNINVQRETESKYLAAIRDMSAVLSMKPFRPWLSNDFVFALTPYAKKYREALKILHETTEEIIKMRRKSLSNIKSSFKDDVTDSEVGQKKRLAFLDLLILSEGMSDLDIREEVDTFMFEGHDTVTSGISFTLYALAHNQKIQENAYREQSEIFGDSDREMTVTDLQDMKYLEMVLKESQRLYPSVPIFGRLILDDLKLADGYFLPKGCQCYVNVRKLHKDPSIWPNPEEFNPENFLPEASRNRNPYAYVPFSAGPRNCIGQRYAMMEMKSCLSKILRKFKLLPSKNKKDDAQITGQLVLFSANGINIEIENRK</sequence>
<dbReference type="EMBL" id="JAWJWE010000041">
    <property type="protein sequence ID" value="KAK6618645.1"/>
    <property type="molecule type" value="Genomic_DNA"/>
</dbReference>
<dbReference type="PROSITE" id="PS00086">
    <property type="entry name" value="CYTOCHROME_P450"/>
    <property type="match status" value="1"/>
</dbReference>
<keyword evidence="15" id="KW-1133">Transmembrane helix</keyword>
<comment type="subcellular location">
    <subcellularLocation>
        <location evidence="3">Endoplasmic reticulum membrane</location>
        <topology evidence="3">Peripheral membrane protein</topology>
    </subcellularLocation>
    <subcellularLocation>
        <location evidence="2">Microsome membrane</location>
        <topology evidence="2">Peripheral membrane protein</topology>
    </subcellularLocation>
</comment>
<comment type="cofactor">
    <cofactor evidence="1 13">
        <name>heme</name>
        <dbReference type="ChEBI" id="CHEBI:30413"/>
    </cofactor>
</comment>
<evidence type="ECO:0000256" key="3">
    <source>
        <dbReference type="ARBA" id="ARBA00004406"/>
    </source>
</evidence>
<dbReference type="InterPro" id="IPR050196">
    <property type="entry name" value="Cytochrome_P450_Monoox"/>
</dbReference>
<keyword evidence="8" id="KW-0492">Microsome</keyword>
<protein>
    <recommendedName>
        <fullName evidence="18">Cytochrome P450</fullName>
    </recommendedName>
</protein>
<dbReference type="GO" id="GO:0020037">
    <property type="term" value="F:heme binding"/>
    <property type="evidence" value="ECO:0007669"/>
    <property type="project" value="InterPro"/>
</dbReference>
<dbReference type="GO" id="GO:0004497">
    <property type="term" value="F:monooxygenase activity"/>
    <property type="evidence" value="ECO:0007669"/>
    <property type="project" value="UniProtKB-KW"/>
</dbReference>
<feature type="transmembrane region" description="Helical" evidence="15">
    <location>
        <begin position="6"/>
        <end position="29"/>
    </location>
</feature>
<dbReference type="InterPro" id="IPR001128">
    <property type="entry name" value="Cyt_P450"/>
</dbReference>
<evidence type="ECO:0000256" key="11">
    <source>
        <dbReference type="ARBA" id="ARBA00023033"/>
    </source>
</evidence>
<keyword evidence="15" id="KW-0812">Transmembrane</keyword>
<keyword evidence="5 13" id="KW-0349">Heme</keyword>
<dbReference type="InterPro" id="IPR036396">
    <property type="entry name" value="Cyt_P450_sf"/>
</dbReference>
<dbReference type="PANTHER" id="PTHR24291:SF189">
    <property type="entry name" value="CYTOCHROME P450 4C3-RELATED"/>
    <property type="match status" value="1"/>
</dbReference>
<reference evidence="16 17" key="1">
    <citation type="submission" date="2023-10" db="EMBL/GenBank/DDBJ databases">
        <title>Genomes of two closely related lineages of the louse Polyplax serrata with different host specificities.</title>
        <authorList>
            <person name="Martinu J."/>
            <person name="Tarabai H."/>
            <person name="Stefka J."/>
            <person name="Hypsa V."/>
        </authorList>
    </citation>
    <scope>NUCLEOTIDE SEQUENCE [LARGE SCALE GENOMIC DNA]</scope>
    <source>
        <strain evidence="16">HR10_N</strain>
    </source>
</reference>
<dbReference type="Pfam" id="PF00067">
    <property type="entry name" value="p450"/>
    <property type="match status" value="1"/>
</dbReference>
<evidence type="ECO:0000313" key="17">
    <source>
        <dbReference type="Proteomes" id="UP001372834"/>
    </source>
</evidence>
<organism evidence="16 17">
    <name type="scientific">Polyplax serrata</name>
    <name type="common">Common mouse louse</name>
    <dbReference type="NCBI Taxonomy" id="468196"/>
    <lineage>
        <taxon>Eukaryota</taxon>
        <taxon>Metazoa</taxon>
        <taxon>Ecdysozoa</taxon>
        <taxon>Arthropoda</taxon>
        <taxon>Hexapoda</taxon>
        <taxon>Insecta</taxon>
        <taxon>Pterygota</taxon>
        <taxon>Neoptera</taxon>
        <taxon>Paraneoptera</taxon>
        <taxon>Psocodea</taxon>
        <taxon>Troctomorpha</taxon>
        <taxon>Phthiraptera</taxon>
        <taxon>Anoplura</taxon>
        <taxon>Polyplacidae</taxon>
        <taxon>Polyplax</taxon>
    </lineage>
</organism>
<evidence type="ECO:0008006" key="18">
    <source>
        <dbReference type="Google" id="ProtNLM"/>
    </source>
</evidence>
<evidence type="ECO:0000256" key="15">
    <source>
        <dbReference type="SAM" id="Phobius"/>
    </source>
</evidence>
<keyword evidence="11 14" id="KW-0503">Monooxygenase</keyword>
<proteinExistence type="inferred from homology"/>
<dbReference type="PANTHER" id="PTHR24291">
    <property type="entry name" value="CYTOCHROME P450 FAMILY 4"/>
    <property type="match status" value="1"/>
</dbReference>
<dbReference type="InterPro" id="IPR017972">
    <property type="entry name" value="Cyt_P450_CS"/>
</dbReference>
<keyword evidence="10 13" id="KW-0408">Iron</keyword>
<evidence type="ECO:0000256" key="14">
    <source>
        <dbReference type="RuleBase" id="RU000461"/>
    </source>
</evidence>
<keyword evidence="12 15" id="KW-0472">Membrane</keyword>
<evidence type="ECO:0000256" key="2">
    <source>
        <dbReference type="ARBA" id="ARBA00004174"/>
    </source>
</evidence>